<gene>
    <name evidence="2" type="ORF">SAMN04489712_102414</name>
</gene>
<dbReference type="AlphaFoldDB" id="A0A1H5VR41"/>
<name>A0A1H5VR41_9ACTN</name>
<dbReference type="Proteomes" id="UP000236723">
    <property type="component" value="Unassembled WGS sequence"/>
</dbReference>
<feature type="compositionally biased region" description="Low complexity" evidence="1">
    <location>
        <begin position="1"/>
        <end position="50"/>
    </location>
</feature>
<evidence type="ECO:0008006" key="4">
    <source>
        <dbReference type="Google" id="ProtNLM"/>
    </source>
</evidence>
<organism evidence="2 3">
    <name type="scientific">Thermomonospora echinospora</name>
    <dbReference type="NCBI Taxonomy" id="1992"/>
    <lineage>
        <taxon>Bacteria</taxon>
        <taxon>Bacillati</taxon>
        <taxon>Actinomycetota</taxon>
        <taxon>Actinomycetes</taxon>
        <taxon>Streptosporangiales</taxon>
        <taxon>Thermomonosporaceae</taxon>
        <taxon>Thermomonospora</taxon>
    </lineage>
</organism>
<protein>
    <recommendedName>
        <fullName evidence="4">Asp23 family, cell envelope-related function</fullName>
    </recommendedName>
</protein>
<feature type="region of interest" description="Disordered" evidence="1">
    <location>
        <begin position="1"/>
        <end position="76"/>
    </location>
</feature>
<proteinExistence type="predicted"/>
<dbReference type="EMBL" id="FNVO01000002">
    <property type="protein sequence ID" value="SEF89438.1"/>
    <property type="molecule type" value="Genomic_DNA"/>
</dbReference>
<evidence type="ECO:0000313" key="2">
    <source>
        <dbReference type="EMBL" id="SEF89438.1"/>
    </source>
</evidence>
<feature type="compositionally biased region" description="Low complexity" evidence="1">
    <location>
        <begin position="66"/>
        <end position="76"/>
    </location>
</feature>
<evidence type="ECO:0000313" key="3">
    <source>
        <dbReference type="Proteomes" id="UP000236723"/>
    </source>
</evidence>
<keyword evidence="3" id="KW-1185">Reference proteome</keyword>
<reference evidence="3" key="1">
    <citation type="submission" date="2016-10" db="EMBL/GenBank/DDBJ databases">
        <authorList>
            <person name="Varghese N."/>
            <person name="Submissions S."/>
        </authorList>
    </citation>
    <scope>NUCLEOTIDE SEQUENCE [LARGE SCALE GENOMIC DNA]</scope>
    <source>
        <strain evidence="3">DSM 43163</strain>
    </source>
</reference>
<evidence type="ECO:0000256" key="1">
    <source>
        <dbReference type="SAM" id="MobiDB-lite"/>
    </source>
</evidence>
<sequence length="177" mass="17728">MTAKPAMSSYTPSSMPSRRPSRGPSPGTSRGSSRGAAPGTSRGASPGPSRETSRQAEPDPNAGRGEAAPAAPMTTAEFATRIAERVRACPGVADLTAGPWGHVVTYRPGPPLQGVAVYDDEVRVSLVALADRPLTETAEAVGAAVAPLAGGRRVHVIVADVVADVAAGGRKPGNGGG</sequence>
<accession>A0A1H5VR41</accession>